<organism evidence="2 3">
    <name type="scientific">Rhodotorula diobovata</name>
    <dbReference type="NCBI Taxonomy" id="5288"/>
    <lineage>
        <taxon>Eukaryota</taxon>
        <taxon>Fungi</taxon>
        <taxon>Dikarya</taxon>
        <taxon>Basidiomycota</taxon>
        <taxon>Pucciniomycotina</taxon>
        <taxon>Microbotryomycetes</taxon>
        <taxon>Sporidiobolales</taxon>
        <taxon>Sporidiobolaceae</taxon>
        <taxon>Rhodotorula</taxon>
    </lineage>
</organism>
<keyword evidence="3" id="KW-1185">Reference proteome</keyword>
<dbReference type="STRING" id="5288.A0A5C5FZZ0"/>
<dbReference type="AlphaFoldDB" id="A0A5C5FZZ0"/>
<dbReference type="Proteomes" id="UP000311382">
    <property type="component" value="Unassembled WGS sequence"/>
</dbReference>
<feature type="compositionally biased region" description="Low complexity" evidence="1">
    <location>
        <begin position="29"/>
        <end position="42"/>
    </location>
</feature>
<evidence type="ECO:0000313" key="2">
    <source>
        <dbReference type="EMBL" id="TNY22398.1"/>
    </source>
</evidence>
<evidence type="ECO:0000256" key="1">
    <source>
        <dbReference type="SAM" id="MobiDB-lite"/>
    </source>
</evidence>
<dbReference type="OrthoDB" id="10263751at2759"/>
<dbReference type="EMBL" id="SOZI01000026">
    <property type="protein sequence ID" value="TNY22398.1"/>
    <property type="molecule type" value="Genomic_DNA"/>
</dbReference>
<feature type="compositionally biased region" description="Gly residues" evidence="1">
    <location>
        <begin position="500"/>
        <end position="516"/>
    </location>
</feature>
<feature type="region of interest" description="Disordered" evidence="1">
    <location>
        <begin position="499"/>
        <end position="616"/>
    </location>
</feature>
<dbReference type="PANTHER" id="PTHR42032:SF1">
    <property type="entry name" value="YALI0E30679P"/>
    <property type="match status" value="1"/>
</dbReference>
<feature type="compositionally biased region" description="Low complexity" evidence="1">
    <location>
        <begin position="93"/>
        <end position="121"/>
    </location>
</feature>
<feature type="compositionally biased region" description="Basic residues" evidence="1">
    <location>
        <begin position="64"/>
        <end position="73"/>
    </location>
</feature>
<dbReference type="PANTHER" id="PTHR42032">
    <property type="entry name" value="YALI0E30679P"/>
    <property type="match status" value="1"/>
</dbReference>
<evidence type="ECO:0000313" key="3">
    <source>
        <dbReference type="Proteomes" id="UP000311382"/>
    </source>
</evidence>
<protein>
    <submittedName>
        <fullName evidence="2">Uncharacterized protein</fullName>
    </submittedName>
</protein>
<comment type="caution">
    <text evidence="2">The sequence shown here is derived from an EMBL/GenBank/DDBJ whole genome shotgun (WGS) entry which is preliminary data.</text>
</comment>
<name>A0A5C5FZZ0_9BASI</name>
<proteinExistence type="predicted"/>
<feature type="compositionally biased region" description="Low complexity" evidence="1">
    <location>
        <begin position="523"/>
        <end position="533"/>
    </location>
</feature>
<feature type="compositionally biased region" description="Acidic residues" evidence="1">
    <location>
        <begin position="542"/>
        <end position="556"/>
    </location>
</feature>
<feature type="region of interest" description="Disordered" evidence="1">
    <location>
        <begin position="24"/>
        <end position="132"/>
    </location>
</feature>
<feature type="compositionally biased region" description="Low complexity" evidence="1">
    <location>
        <begin position="560"/>
        <end position="585"/>
    </location>
</feature>
<sequence length="616" mass="65281">MAPSASTSAATATAEAMSSFDPLKGYTHSVAAPSDSRPSSSSTALNPGPPRADSRPAATQRPSSVRRRSSKRSARGDAEDSPGGAGGEDGDGPRTTRPPRGTTTTTSSSRRTAPSALRPRSVQPPKDPDLFDTDEAFQAHAEEERASGWHHLPLFLVGLPPLGALVHGRAENWSDAIILALVIFYLYQLIKVPWELYYASYARQVLPANLEPPSTASEPEDPEVAAQRAESALVLRRNELFALGSTLFVPVVGASLLHYARGLLSDPDRFINQFLIGLFAIASSVKPFLHFVKLVKRHSLYHQEIVHYPSSRVHQLQRRVDRLEKELAELSRTAVPLSTFQSLSSSLSSTLTPLQRQLRRQSLETQHAQLSSTERLSALAGAVDELCLAFQAQDDELHALRDVVAARGAAAEGRAARIGGAAAVLGSVVKHLVLYLATPAYAHARGHGEGEHGRHGVAWYALWPVTVPRAVVGWAVKGTAKRAVKALGWEEDAEALAAARGGGTGAGAGNGAGGKGAGRRRIAGAPAKAALAAQEETRTYSDEDESEDSQEEDEEDSGRVAPAAHARASAPAPVAAYAPSYSRPSIPTAFAGRRAAAPTFHSTTGMARSQRVAGAA</sequence>
<reference evidence="2 3" key="1">
    <citation type="submission" date="2019-03" db="EMBL/GenBank/DDBJ databases">
        <title>Rhodosporidium diobovatum UCD-FST 08-225 genome sequencing, assembly, and annotation.</title>
        <authorList>
            <person name="Fakankun I.U."/>
            <person name="Fristensky B."/>
            <person name="Levin D.B."/>
        </authorList>
    </citation>
    <scope>NUCLEOTIDE SEQUENCE [LARGE SCALE GENOMIC DNA]</scope>
    <source>
        <strain evidence="2 3">UCD-FST 08-225</strain>
    </source>
</reference>
<accession>A0A5C5FZZ0</accession>
<gene>
    <name evidence="2" type="ORF">DMC30DRAFT_149264</name>
</gene>